<evidence type="ECO:0000313" key="4">
    <source>
        <dbReference type="Proteomes" id="UP001264980"/>
    </source>
</evidence>
<sequence>MFIRHNDLVISKDDPFATCQLGRKKYADVLTQIVDEPGNGFVLAINNEWGTGKTTFVKMWQQQLQNNGFTTLYFNAWENDFERNPLAAIMSELKVLRKKSNAKTFDSLVKKGAVLTKNVLPALVKGLAKRYIDSEELVEGIVSSTEAAAEILENEIDEYTARKKSLLDFRADLEKFLESTKGDKPVIFIIDELDRCRPNYAVEVLEHMKHFFAVNGIIFVLSIDKVQLGHAVRGVYGSEQLNADEYLRRFIDLEYSIPEPDIEKFVNYLFKYFSFDQFFKSPKKLEYRSAESDRESFQNLAKILFKLKSPTLRQQEKIFAQARIALKMFSYEQFLFPETLLFLIYLRSTDHEFFIKIAGKKLNLQELSDEFFLKIGRGSSDTVVRHMLFLEVQVTNLYNNYISENQYDSSRYRRVEKGEELPLVISKLDQSENQQQYLECIRYLNREPDRSYVSLKHLLDRINLTETLVS</sequence>
<dbReference type="InterPro" id="IPR011646">
    <property type="entry name" value="KAP_P-loop"/>
</dbReference>
<dbReference type="EMBL" id="JAVDTI010000001">
    <property type="protein sequence ID" value="MDR6804268.1"/>
    <property type="molecule type" value="Genomic_DNA"/>
</dbReference>
<organism evidence="3 4">
    <name type="scientific">Dyadobacter fermentans</name>
    <dbReference type="NCBI Taxonomy" id="94254"/>
    <lineage>
        <taxon>Bacteria</taxon>
        <taxon>Pseudomonadati</taxon>
        <taxon>Bacteroidota</taxon>
        <taxon>Cytophagia</taxon>
        <taxon>Cytophagales</taxon>
        <taxon>Spirosomataceae</taxon>
        <taxon>Dyadobacter</taxon>
    </lineage>
</organism>
<name>A0ABU1QSX8_9BACT</name>
<dbReference type="PANTHER" id="PTHR22674:SF6">
    <property type="entry name" value="NTPASE KAP FAMILY P-LOOP DOMAIN-CONTAINING PROTEIN 1"/>
    <property type="match status" value="1"/>
</dbReference>
<dbReference type="GO" id="GO:0003677">
    <property type="term" value="F:DNA binding"/>
    <property type="evidence" value="ECO:0007669"/>
    <property type="project" value="UniProtKB-KW"/>
</dbReference>
<dbReference type="Pfam" id="PF07693">
    <property type="entry name" value="KAP_NTPase"/>
    <property type="match status" value="1"/>
</dbReference>
<dbReference type="InterPro" id="IPR052754">
    <property type="entry name" value="NTPase_KAP_P-loop"/>
</dbReference>
<dbReference type="SUPFAM" id="SSF52540">
    <property type="entry name" value="P-loop containing nucleoside triphosphate hydrolases"/>
    <property type="match status" value="1"/>
</dbReference>
<gene>
    <name evidence="3" type="ORF">J2W84_001305</name>
</gene>
<accession>A0ABU1QSX8</accession>
<keyword evidence="3" id="KW-0238">DNA-binding</keyword>
<comment type="caution">
    <text evidence="3">The sequence shown here is derived from an EMBL/GenBank/DDBJ whole genome shotgun (WGS) entry which is preliminary data.</text>
</comment>
<evidence type="ECO:0000313" key="3">
    <source>
        <dbReference type="EMBL" id="MDR6804268.1"/>
    </source>
</evidence>
<feature type="coiled-coil region" evidence="1">
    <location>
        <begin position="142"/>
        <end position="169"/>
    </location>
</feature>
<dbReference type="Gene3D" id="3.40.50.300">
    <property type="entry name" value="P-loop containing nucleotide triphosphate hydrolases"/>
    <property type="match status" value="1"/>
</dbReference>
<feature type="domain" description="KAP NTPase" evidence="2">
    <location>
        <begin position="23"/>
        <end position="283"/>
    </location>
</feature>
<reference evidence="3 4" key="1">
    <citation type="submission" date="2023-07" db="EMBL/GenBank/DDBJ databases">
        <title>Sorghum-associated microbial communities from plants grown in Nebraska, USA.</title>
        <authorList>
            <person name="Schachtman D."/>
        </authorList>
    </citation>
    <scope>NUCLEOTIDE SEQUENCE [LARGE SCALE GENOMIC DNA]</scope>
    <source>
        <strain evidence="3 4">BE57</strain>
    </source>
</reference>
<evidence type="ECO:0000259" key="2">
    <source>
        <dbReference type="Pfam" id="PF07693"/>
    </source>
</evidence>
<keyword evidence="1" id="KW-0175">Coiled coil</keyword>
<dbReference type="PANTHER" id="PTHR22674">
    <property type="entry name" value="NTPASE, KAP FAMILY P-LOOP DOMAIN-CONTAINING 1"/>
    <property type="match status" value="1"/>
</dbReference>
<dbReference type="InterPro" id="IPR027417">
    <property type="entry name" value="P-loop_NTPase"/>
</dbReference>
<keyword evidence="4" id="KW-1185">Reference proteome</keyword>
<dbReference type="RefSeq" id="WP_309981570.1">
    <property type="nucleotide sequence ID" value="NZ_JAVDTI010000001.1"/>
</dbReference>
<protein>
    <submittedName>
        <fullName evidence="3">DNA-binding MarR family transcriptional regulator</fullName>
    </submittedName>
</protein>
<evidence type="ECO:0000256" key="1">
    <source>
        <dbReference type="SAM" id="Coils"/>
    </source>
</evidence>
<proteinExistence type="predicted"/>
<dbReference type="Proteomes" id="UP001264980">
    <property type="component" value="Unassembled WGS sequence"/>
</dbReference>